<evidence type="ECO:0000313" key="2">
    <source>
        <dbReference type="Proteomes" id="UP001381693"/>
    </source>
</evidence>
<sequence length="134" mass="14785">MNHTAETNNHANKSALVREESSLLTKNDFSLAKGDEEAVGYKRLVDYSNDYPLIPDDTEEIARDFHPDKFTNIAYMMEGIVSAMKSIQESKADTVVSVNKIEPSSSTADDDSTTLNQPHGRASMNTIFVRAVTA</sequence>
<organism evidence="1 2">
    <name type="scientific">Halocaridina rubra</name>
    <name type="common">Hawaiian red shrimp</name>
    <dbReference type="NCBI Taxonomy" id="373956"/>
    <lineage>
        <taxon>Eukaryota</taxon>
        <taxon>Metazoa</taxon>
        <taxon>Ecdysozoa</taxon>
        <taxon>Arthropoda</taxon>
        <taxon>Crustacea</taxon>
        <taxon>Multicrustacea</taxon>
        <taxon>Malacostraca</taxon>
        <taxon>Eumalacostraca</taxon>
        <taxon>Eucarida</taxon>
        <taxon>Decapoda</taxon>
        <taxon>Pleocyemata</taxon>
        <taxon>Caridea</taxon>
        <taxon>Atyoidea</taxon>
        <taxon>Atyidae</taxon>
        <taxon>Halocaridina</taxon>
    </lineage>
</organism>
<dbReference type="EMBL" id="JAXCGZ010017831">
    <property type="protein sequence ID" value="KAK7067693.1"/>
    <property type="molecule type" value="Genomic_DNA"/>
</dbReference>
<feature type="non-terminal residue" evidence="1">
    <location>
        <position position="134"/>
    </location>
</feature>
<name>A0AAN8WRT5_HALRR</name>
<keyword evidence="2" id="KW-1185">Reference proteome</keyword>
<proteinExistence type="predicted"/>
<dbReference type="Proteomes" id="UP001381693">
    <property type="component" value="Unassembled WGS sequence"/>
</dbReference>
<comment type="caution">
    <text evidence="1">The sequence shown here is derived from an EMBL/GenBank/DDBJ whole genome shotgun (WGS) entry which is preliminary data.</text>
</comment>
<evidence type="ECO:0000313" key="1">
    <source>
        <dbReference type="EMBL" id="KAK7067693.1"/>
    </source>
</evidence>
<accession>A0AAN8WRT5</accession>
<protein>
    <submittedName>
        <fullName evidence="1">Uncharacterized protein</fullName>
    </submittedName>
</protein>
<reference evidence="1 2" key="1">
    <citation type="submission" date="2023-11" db="EMBL/GenBank/DDBJ databases">
        <title>Halocaridina rubra genome assembly.</title>
        <authorList>
            <person name="Smith C."/>
        </authorList>
    </citation>
    <scope>NUCLEOTIDE SEQUENCE [LARGE SCALE GENOMIC DNA]</scope>
    <source>
        <strain evidence="1">EP-1</strain>
        <tissue evidence="1">Whole</tissue>
    </source>
</reference>
<dbReference type="AlphaFoldDB" id="A0AAN8WRT5"/>
<gene>
    <name evidence="1" type="ORF">SK128_007254</name>
</gene>